<comment type="caution">
    <text evidence="4">The sequence shown here is derived from an EMBL/GenBank/DDBJ whole genome shotgun (WGS) entry which is preliminary data.</text>
</comment>
<dbReference type="Proteomes" id="UP000751190">
    <property type="component" value="Unassembled WGS sequence"/>
</dbReference>
<feature type="region of interest" description="Disordered" evidence="3">
    <location>
        <begin position="198"/>
        <end position="218"/>
    </location>
</feature>
<evidence type="ECO:0000313" key="5">
    <source>
        <dbReference type="Proteomes" id="UP000751190"/>
    </source>
</evidence>
<dbReference type="OrthoDB" id="10251809at2759"/>
<reference evidence="4" key="1">
    <citation type="submission" date="2021-05" db="EMBL/GenBank/DDBJ databases">
        <title>The genome of the haptophyte Pavlova lutheri (Diacronema luteri, Pavlovales) - a model for lipid biosynthesis in eukaryotic algae.</title>
        <authorList>
            <person name="Hulatt C.J."/>
            <person name="Posewitz M.C."/>
        </authorList>
    </citation>
    <scope>NUCLEOTIDE SEQUENCE</scope>
    <source>
        <strain evidence="4">NIVA-4/92</strain>
    </source>
</reference>
<name>A0A8J6C3L2_DIALT</name>
<dbReference type="SUPFAM" id="SSF50965">
    <property type="entry name" value="Galactose oxidase, central domain"/>
    <property type="match status" value="1"/>
</dbReference>
<dbReference type="InterPro" id="IPR015915">
    <property type="entry name" value="Kelch-typ_b-propeller"/>
</dbReference>
<dbReference type="Gene3D" id="2.120.10.80">
    <property type="entry name" value="Kelch-type beta propeller"/>
    <property type="match status" value="2"/>
</dbReference>
<evidence type="ECO:0000256" key="2">
    <source>
        <dbReference type="ARBA" id="ARBA00022737"/>
    </source>
</evidence>
<dbReference type="PANTHER" id="PTHR46093:SF3">
    <property type="entry name" value="ACYL-COA-BINDING DOMAIN-CONTAINING PROTEIN 4"/>
    <property type="match status" value="1"/>
</dbReference>
<keyword evidence="5" id="KW-1185">Reference proteome</keyword>
<feature type="region of interest" description="Disordered" evidence="3">
    <location>
        <begin position="504"/>
        <end position="537"/>
    </location>
</feature>
<dbReference type="SUPFAM" id="SSF117281">
    <property type="entry name" value="Kelch motif"/>
    <property type="match status" value="1"/>
</dbReference>
<keyword evidence="1" id="KW-0880">Kelch repeat</keyword>
<dbReference type="Pfam" id="PF24681">
    <property type="entry name" value="Kelch_KLHDC2_KLHL20_DRC7"/>
    <property type="match status" value="1"/>
</dbReference>
<gene>
    <name evidence="4" type="ORF">KFE25_013050</name>
</gene>
<accession>A0A8J6C3L2</accession>
<evidence type="ECO:0000256" key="3">
    <source>
        <dbReference type="SAM" id="MobiDB-lite"/>
    </source>
</evidence>
<protein>
    <submittedName>
        <fullName evidence="4">Uncharacterized protein</fullName>
    </submittedName>
</protein>
<organism evidence="4 5">
    <name type="scientific">Diacronema lutheri</name>
    <name type="common">Unicellular marine alga</name>
    <name type="synonym">Monochrysis lutheri</name>
    <dbReference type="NCBI Taxonomy" id="2081491"/>
    <lineage>
        <taxon>Eukaryota</taxon>
        <taxon>Haptista</taxon>
        <taxon>Haptophyta</taxon>
        <taxon>Pavlovophyceae</taxon>
        <taxon>Pavlovales</taxon>
        <taxon>Pavlovaceae</taxon>
        <taxon>Diacronema</taxon>
    </lineage>
</organism>
<feature type="region of interest" description="Disordered" evidence="3">
    <location>
        <begin position="1109"/>
        <end position="1270"/>
    </location>
</feature>
<feature type="compositionally biased region" description="Low complexity" evidence="3">
    <location>
        <begin position="1331"/>
        <end position="1344"/>
    </location>
</feature>
<evidence type="ECO:0000313" key="4">
    <source>
        <dbReference type="EMBL" id="KAG8459414.1"/>
    </source>
</evidence>
<dbReference type="EMBL" id="JAGTXO010000041">
    <property type="protein sequence ID" value="KAG8459414.1"/>
    <property type="molecule type" value="Genomic_DNA"/>
</dbReference>
<sequence length="1384" mass="137211">MAQVNASGDWAVAETLGPPPGARIGHSAAPLGERLFVLGGAPSSGAQLSVLDTRTLRWAPGAAAGAPPAARAWHAATLVGEELYVFGGGDGQAVFNDLHALDLVAQQWRRVVADGHEPAPRVAHCGCALRASPGAAEGAAPVLVFYGGFVTPAGERAGHYAAEPLALQLPTAGSPRARWLASCVSCVAAEPRARARVDGGAHAEGESGGDAYGARDVLPPSVSDSPPVAAGRLGAVAFAHPTEPWRAFIFGGSVRGSPTAQLLRLGCERRGGGDGSDAGDAGAQLWANAHAAAEPRVDAANVPDMCPGPAQPSQKPQGLDLRLGELRAHGAAPAARYNAAAALVPLAGVAIIHGGTGAGGRPLADAAMLHVRDVRWEALAVSGQAPGGRSGHVLSLIRSTATVAHGGVRATLLLLGGTAGGAAGGGGTTPPADGLAAGARAPAALQLAAAELLTLTLVPAPAVAWPHAARALSEPAARAAGAVDADSSVEHVAVAAGSDALERKLRPPLRGAGAGTGADGDDAGASALPSSPHRQSVPAWWAQQPLPSSNARVPSSPAPSAWPLQLRTPALGAPAHGAADRLASSEPSEWRGAPGSAAHEPSPQRPSRAAGGDSFDTRAEWRDAEHMCLAVGNGKGQGDDKLPRAASRARSLLAVQAAEGEASARLVAASLDGLVRADAARAAEAARALADALLARGVAEAEARSAREAESAARRDATEARALAHAAIADKIAACMRADAAAAAEAAAGADAKAARAERDRASAGAAEMRAVADAAIADKIAACARADAAAAAEAAADADAKAARAERDRASAGAAEMRAVADAAIADKVAACARADAAAAAEAAAGADTQAARAERDRAVVDGAAARAAADAARADAAAARAELEQLTVSERAARSDVEGLRTVAAAARADAARAHGEYLAAVAAASAEQSAAEARLARLLLAVEESAVDVREHAHAAECARADADTSARAAANAENENARAPAQRELGAARAHGAAAASSISLLELRVGALAAAESEVASLRAQLGVAQADARRARANADRAVDGNARQSPARQPPARPGRAATSLPRGPPPSVVGASAACQTVGAACQTVGAACQTVGVRTASVGAQATARRAESGAQVGRAALSDEARGAASQTDGRETRAVGAQAEVGARDGVDTASQTERNATRAVGAQAEVGARDGVDTASQTERNATRAVGAQAEVGARDGVDTASQTERNATRAVGAQAGARDAQSGSADGTAPMSAPARPAGVVQPQPQQRAHSSADGHQLAHAHALHACGASEAACDGGGWCGATPPLASALMAASAWQAPAAWASPHARADLLPAALPPGSREAAAASARGAPPSPDLGARLSALRSQEAASAQSAHHWLQLYRNSVLGPQS</sequence>
<proteinExistence type="predicted"/>
<feature type="compositionally biased region" description="Low complexity" evidence="3">
    <location>
        <begin position="1352"/>
        <end position="1361"/>
    </location>
</feature>
<feature type="region of interest" description="Disordered" evidence="3">
    <location>
        <begin position="1331"/>
        <end position="1361"/>
    </location>
</feature>
<dbReference type="InterPro" id="IPR011043">
    <property type="entry name" value="Gal_Oxase/kelch_b-propeller"/>
</dbReference>
<feature type="region of interest" description="Disordered" evidence="3">
    <location>
        <begin position="1038"/>
        <end position="1078"/>
    </location>
</feature>
<feature type="region of interest" description="Disordered" evidence="3">
    <location>
        <begin position="574"/>
        <end position="614"/>
    </location>
</feature>
<keyword evidence="2" id="KW-0677">Repeat</keyword>
<evidence type="ECO:0000256" key="1">
    <source>
        <dbReference type="ARBA" id="ARBA00022441"/>
    </source>
</evidence>
<dbReference type="PANTHER" id="PTHR46093">
    <property type="entry name" value="ACYL-COA-BINDING DOMAIN-CONTAINING PROTEIN 5"/>
    <property type="match status" value="1"/>
</dbReference>